<name>A0ABT9YDF2_9BACI</name>
<evidence type="ECO:0000313" key="3">
    <source>
        <dbReference type="Proteomes" id="UP001225034"/>
    </source>
</evidence>
<evidence type="ECO:0000256" key="1">
    <source>
        <dbReference type="SAM" id="Phobius"/>
    </source>
</evidence>
<organism evidence="2 3">
    <name type="scientific">Alkalicoccobacillus murimartini</name>
    <dbReference type="NCBI Taxonomy" id="171685"/>
    <lineage>
        <taxon>Bacteria</taxon>
        <taxon>Bacillati</taxon>
        <taxon>Bacillota</taxon>
        <taxon>Bacilli</taxon>
        <taxon>Bacillales</taxon>
        <taxon>Bacillaceae</taxon>
        <taxon>Alkalicoccobacillus</taxon>
    </lineage>
</organism>
<feature type="transmembrane region" description="Helical" evidence="1">
    <location>
        <begin position="39"/>
        <end position="58"/>
    </location>
</feature>
<reference evidence="2 3" key="1">
    <citation type="submission" date="2023-07" db="EMBL/GenBank/DDBJ databases">
        <title>Genomic Encyclopedia of Type Strains, Phase IV (KMG-IV): sequencing the most valuable type-strain genomes for metagenomic binning, comparative biology and taxonomic classification.</title>
        <authorList>
            <person name="Goeker M."/>
        </authorList>
    </citation>
    <scope>NUCLEOTIDE SEQUENCE [LARGE SCALE GENOMIC DNA]</scope>
    <source>
        <strain evidence="2 3">DSM 19154</strain>
    </source>
</reference>
<dbReference type="RefSeq" id="WP_306979871.1">
    <property type="nucleotide sequence ID" value="NZ_JAUSUA010000001.1"/>
</dbReference>
<protein>
    <submittedName>
        <fullName evidence="2">Membrane protein</fullName>
    </submittedName>
</protein>
<gene>
    <name evidence="2" type="ORF">J2S05_000653</name>
</gene>
<feature type="transmembrane region" description="Helical" evidence="1">
    <location>
        <begin position="70"/>
        <end position="87"/>
    </location>
</feature>
<keyword evidence="3" id="KW-1185">Reference proteome</keyword>
<proteinExistence type="predicted"/>
<evidence type="ECO:0000313" key="2">
    <source>
        <dbReference type="EMBL" id="MDQ0205879.1"/>
    </source>
</evidence>
<keyword evidence="1" id="KW-0812">Transmembrane</keyword>
<dbReference type="EMBL" id="JAUSUA010000001">
    <property type="protein sequence ID" value="MDQ0205879.1"/>
    <property type="molecule type" value="Genomic_DNA"/>
</dbReference>
<dbReference type="InterPro" id="IPR020210">
    <property type="entry name" value="Uncharacterised_YpbF_TM"/>
</dbReference>
<sequence length="142" mass="16609">MSLPVSVKDSPVAKMMIDELIVRKKKVEKLERTRNQTGISLFILLIGLLFFGFDWTGYGLLGLPIHVKGSFGMLLFVCAAAGVARLMHVTKKTDKADHEFEELREELIQRSEDFWKDDHNWKQRETIFKQLVERYDINLFHR</sequence>
<dbReference type="Proteomes" id="UP001225034">
    <property type="component" value="Unassembled WGS sequence"/>
</dbReference>
<accession>A0ABT9YDF2</accession>
<keyword evidence="1" id="KW-1133">Transmembrane helix</keyword>
<comment type="caution">
    <text evidence="2">The sequence shown here is derived from an EMBL/GenBank/DDBJ whole genome shotgun (WGS) entry which is preliminary data.</text>
</comment>
<dbReference type="Pfam" id="PF10864">
    <property type="entry name" value="DUF2663"/>
    <property type="match status" value="1"/>
</dbReference>
<keyword evidence="1" id="KW-0472">Membrane</keyword>